<dbReference type="Pfam" id="PF01135">
    <property type="entry name" value="PCMT"/>
    <property type="match status" value="1"/>
</dbReference>
<proteinExistence type="inferred from homology"/>
<dbReference type="PANTHER" id="PTHR11579">
    <property type="entry name" value="PROTEIN-L-ISOASPARTATE O-METHYLTRANSFERASE"/>
    <property type="match status" value="1"/>
</dbReference>
<protein>
    <recommendedName>
        <fullName evidence="2">Protein-L-isoaspartate O-methyltransferase</fullName>
    </recommendedName>
    <alternativeName>
        <fullName evidence="3">Protein L-isoaspartyl methyltransferase</fullName>
    </alternativeName>
</protein>
<evidence type="ECO:0000256" key="2">
    <source>
        <dbReference type="ARBA" id="ARBA00013346"/>
    </source>
</evidence>
<dbReference type="SUPFAM" id="SSF53335">
    <property type="entry name" value="S-adenosyl-L-methionine-dependent methyltransferases"/>
    <property type="match status" value="1"/>
</dbReference>
<evidence type="ECO:0000313" key="4">
    <source>
        <dbReference type="EMBL" id="KRT55670.1"/>
    </source>
</evidence>
<dbReference type="InterPro" id="IPR029063">
    <property type="entry name" value="SAM-dependent_MTases_sf"/>
</dbReference>
<dbReference type="RefSeq" id="WP_057956160.1">
    <property type="nucleotide sequence ID" value="NZ_KQ556910.1"/>
</dbReference>
<evidence type="ECO:0000313" key="6">
    <source>
        <dbReference type="Proteomes" id="UP000051276"/>
    </source>
</evidence>
<dbReference type="PATRIC" id="fig|54398.3.peg.2364"/>
<accession>A0A0T5Z6R4</accession>
<sequence>MIESSIERARFNMIEQQIRPWEVLSPAALETLQTLPREAFAPAAYRGLAFADCEIPLGHGEAMLFPRIEGKALQSLDIQPSDLVYEVGTGSGFLTACLAKLARQVVSIDIHADFTEQAAARLDEMGIHNVSLSTGNALQTPSIKGPFDAILVSGSVPTSEQAEIFRSQLKPGGRLFIAVGEAPVMELLLITRESERAFREEAILETELKALQGAAPAKSFEF</sequence>
<dbReference type="Proteomes" id="UP000051276">
    <property type="component" value="Unassembled WGS sequence"/>
</dbReference>
<dbReference type="Gene3D" id="3.40.50.150">
    <property type="entry name" value="Vaccinia Virus protein VP39"/>
    <property type="match status" value="1"/>
</dbReference>
<name>A0A0T5Z6R4_9GAMM</name>
<dbReference type="AlphaFoldDB" id="A0A0T5Z6R4"/>
<dbReference type="OrthoDB" id="9810066at2"/>
<dbReference type="GO" id="GO:0032259">
    <property type="term" value="P:methylation"/>
    <property type="evidence" value="ECO:0007669"/>
    <property type="project" value="UniProtKB-KW"/>
</dbReference>
<evidence type="ECO:0000313" key="7">
    <source>
        <dbReference type="Proteomes" id="UP000051634"/>
    </source>
</evidence>
<reference evidence="6 7" key="1">
    <citation type="submission" date="2015-11" db="EMBL/GenBank/DDBJ databases">
        <title>The genome of Candidatus Endoriftia persephone in Ridgeia piscesae and population structure of the North Eastern Pacific vestimentiferan symbionts.</title>
        <authorList>
            <person name="Perez M."/>
            <person name="Juniper K.S."/>
        </authorList>
    </citation>
    <scope>NUCLEOTIDE SEQUENCE [LARGE SCALE GENOMIC DNA]</scope>
    <source>
        <strain evidence="5">Ind10</strain>
        <strain evidence="4">Ind11</strain>
    </source>
</reference>
<gene>
    <name evidence="4" type="ORF">Ga0074115_12231</name>
    <name evidence="5" type="ORF">Ga0076813_13673</name>
</gene>
<comment type="similarity">
    <text evidence="1">Belongs to the methyltransferase superfamily. L-isoaspartyl/D-aspartyl protein methyltransferase family.</text>
</comment>
<evidence type="ECO:0000256" key="1">
    <source>
        <dbReference type="ARBA" id="ARBA00005369"/>
    </source>
</evidence>
<organism evidence="5 6">
    <name type="scientific">endosymbiont of Ridgeia piscesae</name>
    <dbReference type="NCBI Taxonomy" id="54398"/>
    <lineage>
        <taxon>Bacteria</taxon>
        <taxon>Pseudomonadati</taxon>
        <taxon>Pseudomonadota</taxon>
        <taxon>Gammaproteobacteria</taxon>
        <taxon>sulfur-oxidizing symbionts</taxon>
    </lineage>
</organism>
<dbReference type="PANTHER" id="PTHR11579:SF18">
    <property type="entry name" value="PROTEIN-L-ISOASPARTATE O-METHYLTRANSFERASE"/>
    <property type="match status" value="1"/>
</dbReference>
<dbReference type="InterPro" id="IPR000682">
    <property type="entry name" value="PCMT"/>
</dbReference>
<keyword evidence="7" id="KW-1185">Reference proteome</keyword>
<evidence type="ECO:0000313" key="5">
    <source>
        <dbReference type="EMBL" id="KRT58520.1"/>
    </source>
</evidence>
<evidence type="ECO:0000256" key="3">
    <source>
        <dbReference type="ARBA" id="ARBA00030757"/>
    </source>
</evidence>
<dbReference type="STRING" id="54398.Ga0074115_12231"/>
<dbReference type="EMBL" id="LMXI01000327">
    <property type="protein sequence ID" value="KRT58520.1"/>
    <property type="molecule type" value="Genomic_DNA"/>
</dbReference>
<dbReference type="GO" id="GO:0005737">
    <property type="term" value="C:cytoplasm"/>
    <property type="evidence" value="ECO:0007669"/>
    <property type="project" value="TreeGrafter"/>
</dbReference>
<comment type="caution">
    <text evidence="5">The sequence shown here is derived from an EMBL/GenBank/DDBJ whole genome shotgun (WGS) entry which is preliminary data.</text>
</comment>
<dbReference type="EMBL" id="LDXT01000075">
    <property type="protein sequence ID" value="KRT55670.1"/>
    <property type="molecule type" value="Genomic_DNA"/>
</dbReference>
<keyword evidence="5" id="KW-0808">Transferase</keyword>
<dbReference type="CDD" id="cd02440">
    <property type="entry name" value="AdoMet_MTases"/>
    <property type="match status" value="1"/>
</dbReference>
<dbReference type="GO" id="GO:0004719">
    <property type="term" value="F:protein-L-isoaspartate (D-aspartate) O-methyltransferase activity"/>
    <property type="evidence" value="ECO:0007669"/>
    <property type="project" value="InterPro"/>
</dbReference>
<keyword evidence="5" id="KW-0489">Methyltransferase</keyword>
<dbReference type="Proteomes" id="UP000051634">
    <property type="component" value="Unassembled WGS sequence"/>
</dbReference>